<dbReference type="Gramene" id="Pp3c8_15130V3.1">
    <property type="protein sequence ID" value="Pp3c8_15130V3.1"/>
    <property type="gene ID" value="Pp3c8_15130"/>
</dbReference>
<feature type="region of interest" description="Disordered" evidence="1">
    <location>
        <begin position="412"/>
        <end position="455"/>
    </location>
</feature>
<gene>
    <name evidence="2" type="ORF">PHYPA_011570</name>
</gene>
<reference evidence="3" key="3">
    <citation type="submission" date="2020-12" db="UniProtKB">
        <authorList>
            <consortium name="EnsemblPlants"/>
        </authorList>
    </citation>
    <scope>IDENTIFICATION</scope>
</reference>
<evidence type="ECO:0000313" key="3">
    <source>
        <dbReference type="EnsemblPlants" id="Pp3c8_15130V3.1"/>
    </source>
</evidence>
<evidence type="ECO:0000313" key="4">
    <source>
        <dbReference type="Proteomes" id="UP000006727"/>
    </source>
</evidence>
<feature type="compositionally biased region" description="Low complexity" evidence="1">
    <location>
        <begin position="412"/>
        <end position="421"/>
    </location>
</feature>
<protein>
    <submittedName>
        <fullName evidence="2 3">Uncharacterized protein</fullName>
    </submittedName>
</protein>
<feature type="region of interest" description="Disordered" evidence="1">
    <location>
        <begin position="288"/>
        <end position="326"/>
    </location>
</feature>
<accession>A0A2K1K7C0</accession>
<sequence length="522" mass="56622">MPFNRGFAFACKPASDSSFPHFSSHFTLSSPPFNVTELSSLFQYTAGTFCLLAPPFTCRLFGALAPSAGLKEHLTRPLTHAQTRASVARKPRRLRPYCMHATAPYNPIPSTNYAHIHPMPPSTPASPNSPHNPTTTCTHPKHRPNTSVTPTPNISPPTVSGSAFSAHRDVAARAANAPRLALSAYIASVQHMRTTTLFACSDHAHKNHLRPTQLSPAKPERELTFNARSQPLRSVLFAADLPPSLHADGSAPNQATPPTLPFSFNRDCSSPNFCNVTCSGDNVLVSPSSDTPDARNLSSSAPPFTLLTPPSSAPPGANLPHSSHPRKPSLLGRLGFPSSDCPKHSFLDFLLSCSLALKRNFHVSSKLATSTSGLLFPLPNALLHSPPTTDIRLPGLQRRRLDADGIKRSSLRAEASSLAPDRTTHATDTHATRGGGAPCTLGRARSGDPGQTRPRALKTLMPWKRSRGQRGVGKRKRFIYNECFNIFNSFYYGSNYYQCIPTFSSSFISTIDYGWKQLSIMG</sequence>
<feature type="region of interest" description="Disordered" evidence="1">
    <location>
        <begin position="119"/>
        <end position="162"/>
    </location>
</feature>
<organism evidence="2">
    <name type="scientific">Physcomitrium patens</name>
    <name type="common">Spreading-leaved earth moss</name>
    <name type="synonym">Physcomitrella patens</name>
    <dbReference type="NCBI Taxonomy" id="3218"/>
    <lineage>
        <taxon>Eukaryota</taxon>
        <taxon>Viridiplantae</taxon>
        <taxon>Streptophyta</taxon>
        <taxon>Embryophyta</taxon>
        <taxon>Bryophyta</taxon>
        <taxon>Bryophytina</taxon>
        <taxon>Bryopsida</taxon>
        <taxon>Funariidae</taxon>
        <taxon>Funariales</taxon>
        <taxon>Funariaceae</taxon>
        <taxon>Physcomitrium</taxon>
    </lineage>
</organism>
<feature type="compositionally biased region" description="Polar residues" evidence="1">
    <location>
        <begin position="288"/>
        <end position="302"/>
    </location>
</feature>
<keyword evidence="4" id="KW-1185">Reference proteome</keyword>
<dbReference type="Proteomes" id="UP000006727">
    <property type="component" value="Chromosome 8"/>
</dbReference>
<dbReference type="EnsemblPlants" id="Pp3c8_15130V3.1">
    <property type="protein sequence ID" value="Pp3c8_15130V3.1"/>
    <property type="gene ID" value="Pp3c8_15130"/>
</dbReference>
<dbReference type="InParanoid" id="A0A2K1K7C0"/>
<dbReference type="EMBL" id="ABEU02000008">
    <property type="protein sequence ID" value="PNR49674.1"/>
    <property type="molecule type" value="Genomic_DNA"/>
</dbReference>
<name>A0A2K1K7C0_PHYPA</name>
<proteinExistence type="predicted"/>
<reference evidence="2 4" key="2">
    <citation type="journal article" date="2018" name="Plant J.">
        <title>The Physcomitrella patens chromosome-scale assembly reveals moss genome structure and evolution.</title>
        <authorList>
            <person name="Lang D."/>
            <person name="Ullrich K.K."/>
            <person name="Murat F."/>
            <person name="Fuchs J."/>
            <person name="Jenkins J."/>
            <person name="Haas F.B."/>
            <person name="Piednoel M."/>
            <person name="Gundlach H."/>
            <person name="Van Bel M."/>
            <person name="Meyberg R."/>
            <person name="Vives C."/>
            <person name="Morata J."/>
            <person name="Symeonidi A."/>
            <person name="Hiss M."/>
            <person name="Muchero W."/>
            <person name="Kamisugi Y."/>
            <person name="Saleh O."/>
            <person name="Blanc G."/>
            <person name="Decker E.L."/>
            <person name="van Gessel N."/>
            <person name="Grimwood J."/>
            <person name="Hayes R.D."/>
            <person name="Graham S.W."/>
            <person name="Gunter L.E."/>
            <person name="McDaniel S.F."/>
            <person name="Hoernstein S.N.W."/>
            <person name="Larsson A."/>
            <person name="Li F.W."/>
            <person name="Perroud P.F."/>
            <person name="Phillips J."/>
            <person name="Ranjan P."/>
            <person name="Rokshar D.S."/>
            <person name="Rothfels C.J."/>
            <person name="Schneider L."/>
            <person name="Shu S."/>
            <person name="Stevenson D.W."/>
            <person name="Thummler F."/>
            <person name="Tillich M."/>
            <person name="Villarreal Aguilar J.C."/>
            <person name="Widiez T."/>
            <person name="Wong G.K."/>
            <person name="Wymore A."/>
            <person name="Zhang Y."/>
            <person name="Zimmer A.D."/>
            <person name="Quatrano R.S."/>
            <person name="Mayer K.F.X."/>
            <person name="Goodstein D."/>
            <person name="Casacuberta J.M."/>
            <person name="Vandepoele K."/>
            <person name="Reski R."/>
            <person name="Cuming A.C."/>
            <person name="Tuskan G.A."/>
            <person name="Maumus F."/>
            <person name="Salse J."/>
            <person name="Schmutz J."/>
            <person name="Rensing S.A."/>
        </authorList>
    </citation>
    <scope>NUCLEOTIDE SEQUENCE [LARGE SCALE GENOMIC DNA]</scope>
    <source>
        <strain evidence="3 4">cv. Gransden 2004</strain>
    </source>
</reference>
<evidence type="ECO:0000313" key="2">
    <source>
        <dbReference type="EMBL" id="PNR49674.1"/>
    </source>
</evidence>
<feature type="compositionally biased region" description="Basic and acidic residues" evidence="1">
    <location>
        <begin position="422"/>
        <end position="431"/>
    </location>
</feature>
<dbReference type="AlphaFoldDB" id="A0A2K1K7C0"/>
<feature type="compositionally biased region" description="Polar residues" evidence="1">
    <location>
        <begin position="125"/>
        <end position="138"/>
    </location>
</feature>
<reference evidence="2 4" key="1">
    <citation type="journal article" date="2008" name="Science">
        <title>The Physcomitrella genome reveals evolutionary insights into the conquest of land by plants.</title>
        <authorList>
            <person name="Rensing S."/>
            <person name="Lang D."/>
            <person name="Zimmer A."/>
            <person name="Terry A."/>
            <person name="Salamov A."/>
            <person name="Shapiro H."/>
            <person name="Nishiyama T."/>
            <person name="Perroud P.-F."/>
            <person name="Lindquist E."/>
            <person name="Kamisugi Y."/>
            <person name="Tanahashi T."/>
            <person name="Sakakibara K."/>
            <person name="Fujita T."/>
            <person name="Oishi K."/>
            <person name="Shin-I T."/>
            <person name="Kuroki Y."/>
            <person name="Toyoda A."/>
            <person name="Suzuki Y."/>
            <person name="Hashimoto A."/>
            <person name="Yamaguchi K."/>
            <person name="Sugano A."/>
            <person name="Kohara Y."/>
            <person name="Fujiyama A."/>
            <person name="Anterola A."/>
            <person name="Aoki S."/>
            <person name="Ashton N."/>
            <person name="Barbazuk W.B."/>
            <person name="Barker E."/>
            <person name="Bennetzen J."/>
            <person name="Bezanilla M."/>
            <person name="Blankenship R."/>
            <person name="Cho S.H."/>
            <person name="Dutcher S."/>
            <person name="Estelle M."/>
            <person name="Fawcett J.A."/>
            <person name="Gundlach H."/>
            <person name="Hanada K."/>
            <person name="Heyl A."/>
            <person name="Hicks K.A."/>
            <person name="Hugh J."/>
            <person name="Lohr M."/>
            <person name="Mayer K."/>
            <person name="Melkozernov A."/>
            <person name="Murata T."/>
            <person name="Nelson D."/>
            <person name="Pils B."/>
            <person name="Prigge M."/>
            <person name="Reiss B."/>
            <person name="Renner T."/>
            <person name="Rombauts S."/>
            <person name="Rushton P."/>
            <person name="Sanderfoot A."/>
            <person name="Schween G."/>
            <person name="Shiu S.-H."/>
            <person name="Stueber K."/>
            <person name="Theodoulou F.L."/>
            <person name="Tu H."/>
            <person name="Van de Peer Y."/>
            <person name="Verrier P.J."/>
            <person name="Waters E."/>
            <person name="Wood A."/>
            <person name="Yang L."/>
            <person name="Cove D."/>
            <person name="Cuming A."/>
            <person name="Hasebe M."/>
            <person name="Lucas S."/>
            <person name="Mishler D.B."/>
            <person name="Reski R."/>
            <person name="Grigoriev I."/>
            <person name="Quatrano R.S."/>
            <person name="Boore J.L."/>
        </authorList>
    </citation>
    <scope>NUCLEOTIDE SEQUENCE [LARGE SCALE GENOMIC DNA]</scope>
    <source>
        <strain evidence="3 4">cv. Gransden 2004</strain>
    </source>
</reference>
<feature type="compositionally biased region" description="Polar residues" evidence="1">
    <location>
        <begin position="145"/>
        <end position="162"/>
    </location>
</feature>
<evidence type="ECO:0000256" key="1">
    <source>
        <dbReference type="SAM" id="MobiDB-lite"/>
    </source>
</evidence>